<evidence type="ECO:0000256" key="1">
    <source>
        <dbReference type="SAM" id="SignalP"/>
    </source>
</evidence>
<dbReference type="Pfam" id="PF20316">
    <property type="entry name" value="DUF6612"/>
    <property type="match status" value="1"/>
</dbReference>
<keyword evidence="1" id="KW-0732">Signal</keyword>
<dbReference type="InterPro" id="IPR046720">
    <property type="entry name" value="DUF6612"/>
</dbReference>
<proteinExistence type="predicted"/>
<evidence type="ECO:0000313" key="3">
    <source>
        <dbReference type="Proteomes" id="UP000199662"/>
    </source>
</evidence>
<feature type="signal peptide" evidence="1">
    <location>
        <begin position="1"/>
        <end position="29"/>
    </location>
</feature>
<accession>A0A1H7BFJ2</accession>
<name>A0A1H7BFJ2_9FIRM</name>
<evidence type="ECO:0008006" key="4">
    <source>
        <dbReference type="Google" id="ProtNLM"/>
    </source>
</evidence>
<reference evidence="2 3" key="1">
    <citation type="submission" date="2016-10" db="EMBL/GenBank/DDBJ databases">
        <authorList>
            <person name="de Groot N.N."/>
        </authorList>
    </citation>
    <scope>NUCLEOTIDE SEQUENCE [LARGE SCALE GENOMIC DNA]</scope>
    <source>
        <strain evidence="2 3">DSM 2179</strain>
    </source>
</reference>
<keyword evidence="3" id="KW-1185">Reference proteome</keyword>
<dbReference type="STRING" id="84035.SAMN05660742_11636"/>
<evidence type="ECO:0000313" key="2">
    <source>
        <dbReference type="EMBL" id="SEJ75704.1"/>
    </source>
</evidence>
<protein>
    <recommendedName>
        <fullName evidence="4">DUF1002 domain-containing protein</fullName>
    </recommendedName>
</protein>
<dbReference type="RefSeq" id="WP_091833299.1">
    <property type="nucleotide sequence ID" value="NZ_FNZK01000016.1"/>
</dbReference>
<dbReference type="AlphaFoldDB" id="A0A1H7BFJ2"/>
<dbReference type="Proteomes" id="UP000199662">
    <property type="component" value="Unassembled WGS sequence"/>
</dbReference>
<feature type="chain" id="PRO_5011519589" description="DUF1002 domain-containing protein" evidence="1">
    <location>
        <begin position="30"/>
        <end position="317"/>
    </location>
</feature>
<organism evidence="2 3">
    <name type="scientific">Propionispira arboris</name>
    <dbReference type="NCBI Taxonomy" id="84035"/>
    <lineage>
        <taxon>Bacteria</taxon>
        <taxon>Bacillati</taxon>
        <taxon>Bacillota</taxon>
        <taxon>Negativicutes</taxon>
        <taxon>Selenomonadales</taxon>
        <taxon>Selenomonadaceae</taxon>
        <taxon>Propionispira</taxon>
    </lineage>
</organism>
<gene>
    <name evidence="2" type="ORF">SAMN05660742_11636</name>
</gene>
<dbReference type="EMBL" id="FNZK01000016">
    <property type="protein sequence ID" value="SEJ75704.1"/>
    <property type="molecule type" value="Genomic_DNA"/>
</dbReference>
<sequence length="317" mass="36043">MSYFKKFKFCFIFVVGMLFVTMSSSLVLAADKVPMEKQYLETVYKNMLDVKNVHYDILLTAQTPMGDVNVTMAGDGQMKPMLYKNDAVFLFRDVKGKETTTTLQQYIEQNKDTVVIYSLSNNKWMKQTMPVGFSADKELTADENSKMELLMMQMVKAVKLTRETPSYKYMEVTLDSMKISDSIDEMVRENKNQDKNVLSMAAFARIGLLAAGDIKYNVKIDKTTQMIQEVAMNLANPIRKAGNLFLDMSQPKNAAEMEDFLTKSTLTMQVKYSQYNKVDPIEIPQMVRDTAKEVKTTAISPKLPKLQKTDIAVSGKE</sequence>